<gene>
    <name evidence="3" type="ORF">R1flu_019490</name>
</gene>
<evidence type="ECO:0000313" key="4">
    <source>
        <dbReference type="Proteomes" id="UP001605036"/>
    </source>
</evidence>
<feature type="chain" id="PRO_5044750729" evidence="2">
    <location>
        <begin position="21"/>
        <end position="107"/>
    </location>
</feature>
<dbReference type="EMBL" id="JBHFFA010000001">
    <property type="protein sequence ID" value="KAL2651362.1"/>
    <property type="molecule type" value="Genomic_DNA"/>
</dbReference>
<sequence>MLRFLMIIMGAFLLTTLDMGAIVEASARGRFDMKSAIEHRPYMHTELATVEMRSGSSLSNENALSACGKEEFCRFQGATVSPSRRVLDDLPPSDPTPKPPHNKPGHG</sequence>
<evidence type="ECO:0000256" key="1">
    <source>
        <dbReference type="SAM" id="MobiDB-lite"/>
    </source>
</evidence>
<feature type="signal peptide" evidence="2">
    <location>
        <begin position="1"/>
        <end position="20"/>
    </location>
</feature>
<name>A0ABD1ZIS6_9MARC</name>
<accession>A0ABD1ZIS6</accession>
<evidence type="ECO:0000256" key="2">
    <source>
        <dbReference type="SAM" id="SignalP"/>
    </source>
</evidence>
<comment type="caution">
    <text evidence="3">The sequence shown here is derived from an EMBL/GenBank/DDBJ whole genome shotgun (WGS) entry which is preliminary data.</text>
</comment>
<keyword evidence="4" id="KW-1185">Reference proteome</keyword>
<reference evidence="3 4" key="1">
    <citation type="submission" date="2024-09" db="EMBL/GenBank/DDBJ databases">
        <title>Chromosome-scale assembly of Riccia fluitans.</title>
        <authorList>
            <person name="Paukszto L."/>
            <person name="Sawicki J."/>
            <person name="Karawczyk K."/>
            <person name="Piernik-Szablinska J."/>
            <person name="Szczecinska M."/>
            <person name="Mazdziarz M."/>
        </authorList>
    </citation>
    <scope>NUCLEOTIDE SEQUENCE [LARGE SCALE GENOMIC DNA]</scope>
    <source>
        <strain evidence="3">Rf_01</strain>
        <tissue evidence="3">Aerial parts of the thallus</tissue>
    </source>
</reference>
<dbReference type="AlphaFoldDB" id="A0ABD1ZIS6"/>
<evidence type="ECO:0000313" key="3">
    <source>
        <dbReference type="EMBL" id="KAL2651362.1"/>
    </source>
</evidence>
<keyword evidence="2" id="KW-0732">Signal</keyword>
<protein>
    <submittedName>
        <fullName evidence="3">Uncharacterized protein</fullName>
    </submittedName>
</protein>
<feature type="region of interest" description="Disordered" evidence="1">
    <location>
        <begin position="83"/>
        <end position="107"/>
    </location>
</feature>
<proteinExistence type="predicted"/>
<organism evidence="3 4">
    <name type="scientific">Riccia fluitans</name>
    <dbReference type="NCBI Taxonomy" id="41844"/>
    <lineage>
        <taxon>Eukaryota</taxon>
        <taxon>Viridiplantae</taxon>
        <taxon>Streptophyta</taxon>
        <taxon>Embryophyta</taxon>
        <taxon>Marchantiophyta</taxon>
        <taxon>Marchantiopsida</taxon>
        <taxon>Marchantiidae</taxon>
        <taxon>Marchantiales</taxon>
        <taxon>Ricciaceae</taxon>
        <taxon>Riccia</taxon>
    </lineage>
</organism>
<dbReference type="Proteomes" id="UP001605036">
    <property type="component" value="Unassembled WGS sequence"/>
</dbReference>